<reference evidence="2 3" key="1">
    <citation type="submission" date="2021-06" db="EMBL/GenBank/DDBJ databases">
        <authorList>
            <person name="Palmer J.M."/>
        </authorList>
    </citation>
    <scope>NUCLEOTIDE SEQUENCE [LARGE SCALE GENOMIC DNA]</scope>
    <source>
        <strain evidence="2 3">AS_MEX2019</strain>
        <tissue evidence="2">Muscle</tissue>
    </source>
</reference>
<accession>A0ABV0XRX6</accession>
<gene>
    <name evidence="2" type="ORF">AMECASPLE_018717</name>
</gene>
<organism evidence="2 3">
    <name type="scientific">Ameca splendens</name>
    <dbReference type="NCBI Taxonomy" id="208324"/>
    <lineage>
        <taxon>Eukaryota</taxon>
        <taxon>Metazoa</taxon>
        <taxon>Chordata</taxon>
        <taxon>Craniata</taxon>
        <taxon>Vertebrata</taxon>
        <taxon>Euteleostomi</taxon>
        <taxon>Actinopterygii</taxon>
        <taxon>Neopterygii</taxon>
        <taxon>Teleostei</taxon>
        <taxon>Neoteleostei</taxon>
        <taxon>Acanthomorphata</taxon>
        <taxon>Ovalentaria</taxon>
        <taxon>Atherinomorphae</taxon>
        <taxon>Cyprinodontiformes</taxon>
        <taxon>Goodeidae</taxon>
        <taxon>Ameca</taxon>
    </lineage>
</organism>
<sequence length="109" mass="11671">MAFKVGTCAVFGTAQCLPSVCCAAAWQGASSHGEPRLSSMCFLLQSPYPSPHHTLRILHKMCISRTACSQAHAERTCSVALLNAKHGTNSASNTPQLQIPTNENAQCER</sequence>
<feature type="region of interest" description="Disordered" evidence="1">
    <location>
        <begin position="88"/>
        <end position="109"/>
    </location>
</feature>
<evidence type="ECO:0000256" key="1">
    <source>
        <dbReference type="SAM" id="MobiDB-lite"/>
    </source>
</evidence>
<evidence type="ECO:0008006" key="4">
    <source>
        <dbReference type="Google" id="ProtNLM"/>
    </source>
</evidence>
<dbReference type="Proteomes" id="UP001469553">
    <property type="component" value="Unassembled WGS sequence"/>
</dbReference>
<evidence type="ECO:0000313" key="2">
    <source>
        <dbReference type="EMBL" id="MEQ2284163.1"/>
    </source>
</evidence>
<protein>
    <recommendedName>
        <fullName evidence="4">Secreted protein</fullName>
    </recommendedName>
</protein>
<comment type="caution">
    <text evidence="2">The sequence shown here is derived from an EMBL/GenBank/DDBJ whole genome shotgun (WGS) entry which is preliminary data.</text>
</comment>
<keyword evidence="3" id="KW-1185">Reference proteome</keyword>
<dbReference type="EMBL" id="JAHRIP010010874">
    <property type="protein sequence ID" value="MEQ2284163.1"/>
    <property type="molecule type" value="Genomic_DNA"/>
</dbReference>
<name>A0ABV0XRX6_9TELE</name>
<evidence type="ECO:0000313" key="3">
    <source>
        <dbReference type="Proteomes" id="UP001469553"/>
    </source>
</evidence>
<proteinExistence type="predicted"/>